<gene>
    <name evidence="1" type="ORF">ISP06_03460</name>
</gene>
<dbReference type="AlphaFoldDB" id="A0A843AUV6"/>
<dbReference type="EMBL" id="JADIIL010000014">
    <property type="protein sequence ID" value="MBF4474515.1"/>
    <property type="molecule type" value="Genomic_DNA"/>
</dbReference>
<dbReference type="RefSeq" id="WP_276698506.1">
    <property type="nucleotide sequence ID" value="NZ_JADIIL010000014.1"/>
</dbReference>
<comment type="caution">
    <text evidence="1">The sequence shown here is derived from an EMBL/GenBank/DDBJ whole genome shotgun (WGS) entry which is preliminary data.</text>
</comment>
<evidence type="ECO:0000313" key="1">
    <source>
        <dbReference type="EMBL" id="MBF4474515.1"/>
    </source>
</evidence>
<name>A0A843AUV6_METFO</name>
<dbReference type="Proteomes" id="UP000606900">
    <property type="component" value="Unassembled WGS sequence"/>
</dbReference>
<accession>A0A843AUV6</accession>
<reference evidence="1" key="1">
    <citation type="submission" date="2020-10" db="EMBL/GenBank/DDBJ databases">
        <title>Dehalococcoides mccartyi of a TCE/Cr reducing biochatode.</title>
        <authorList>
            <person name="Matturro B."/>
        </authorList>
    </citation>
    <scope>NUCLEOTIDE SEQUENCE</scope>
    <source>
        <strain evidence="1">Bin2</strain>
    </source>
</reference>
<proteinExistence type="predicted"/>
<protein>
    <submittedName>
        <fullName evidence="1">Uncharacterized protein</fullName>
    </submittedName>
</protein>
<evidence type="ECO:0000313" key="2">
    <source>
        <dbReference type="Proteomes" id="UP000606900"/>
    </source>
</evidence>
<sequence length="101" mass="12071">MLEHEGTSYEKWNSNEIIISIMFKDEEITKLDEIKFLKVKSEEFMDNVNVIILKDKCFSIKFTTTKLTHTPDEINEIVEEFENEIEDKYIPFYNGLRHMMG</sequence>
<organism evidence="1 2">
    <name type="scientific">Methanobacterium formicicum</name>
    <dbReference type="NCBI Taxonomy" id="2162"/>
    <lineage>
        <taxon>Archaea</taxon>
        <taxon>Methanobacteriati</taxon>
        <taxon>Methanobacteriota</taxon>
        <taxon>Methanomada group</taxon>
        <taxon>Methanobacteria</taxon>
        <taxon>Methanobacteriales</taxon>
        <taxon>Methanobacteriaceae</taxon>
        <taxon>Methanobacterium</taxon>
    </lineage>
</organism>